<sequence>MAPEYEVWTADLPWRGAGVPGWPQRPPDTWIDQAVRQLPGNGADVIVAHSFAANGTLAWLDRCGWGVTSYRPHGHMPRGVVLAAPFYRAAAEHFDWDTISYYLNHFDRILQHGVRVRSGSRLSDEIEHDMALKVRDRIGCHGWMRFFDSYLATPALRTERMRLPFVVIGGSEDFAAFPRDAHALGEALPEADVHILAGAGHFTMAERPRTFADLTNSLIRTVSARNEADDHNPAMEYKA</sequence>
<comment type="caution">
    <text evidence="2">The sequence shown here is derived from an EMBL/GenBank/DDBJ whole genome shotgun (WGS) entry which is preliminary data.</text>
</comment>
<name>A0A1E7JQR0_9ACTN</name>
<reference evidence="2 3" key="1">
    <citation type="journal article" date="2016" name="Front. Microbiol.">
        <title>Comparative Genomics Analysis of Streptomyces Species Reveals Their Adaptation to the Marine Environment and Their Diversity at the Genomic Level.</title>
        <authorList>
            <person name="Tian X."/>
            <person name="Zhang Z."/>
            <person name="Yang T."/>
            <person name="Chen M."/>
            <person name="Li J."/>
            <person name="Chen F."/>
            <person name="Yang J."/>
            <person name="Li W."/>
            <person name="Zhang B."/>
            <person name="Zhang Z."/>
            <person name="Wu J."/>
            <person name="Zhang C."/>
            <person name="Long L."/>
            <person name="Xiao J."/>
        </authorList>
    </citation>
    <scope>NUCLEOTIDE SEQUENCE [LARGE SCALE GENOMIC DNA]</scope>
    <source>
        <strain evidence="2 3">SCSIO 10390</strain>
    </source>
</reference>
<dbReference type="EMBL" id="LJGT01000038">
    <property type="protein sequence ID" value="OEU90600.1"/>
    <property type="molecule type" value="Genomic_DNA"/>
</dbReference>
<evidence type="ECO:0000313" key="2">
    <source>
        <dbReference type="EMBL" id="OEU90600.1"/>
    </source>
</evidence>
<proteinExistence type="predicted"/>
<accession>A0A1E7JQR0</accession>
<protein>
    <recommendedName>
        <fullName evidence="1">AB hydrolase-1 domain-containing protein</fullName>
    </recommendedName>
</protein>
<dbReference type="GO" id="GO:0003824">
    <property type="term" value="F:catalytic activity"/>
    <property type="evidence" value="ECO:0007669"/>
    <property type="project" value="UniProtKB-ARBA"/>
</dbReference>
<dbReference type="InterPro" id="IPR029058">
    <property type="entry name" value="AB_hydrolase_fold"/>
</dbReference>
<dbReference type="Pfam" id="PF12697">
    <property type="entry name" value="Abhydrolase_6"/>
    <property type="match status" value="1"/>
</dbReference>
<dbReference type="InterPro" id="IPR000073">
    <property type="entry name" value="AB_hydrolase_1"/>
</dbReference>
<feature type="domain" description="AB hydrolase-1" evidence="1">
    <location>
        <begin position="4"/>
        <end position="213"/>
    </location>
</feature>
<dbReference type="Proteomes" id="UP000176087">
    <property type="component" value="Unassembled WGS sequence"/>
</dbReference>
<dbReference type="Gene3D" id="3.40.50.1820">
    <property type="entry name" value="alpha/beta hydrolase"/>
    <property type="match status" value="1"/>
</dbReference>
<dbReference type="STRING" id="933944.AN215_07585"/>
<organism evidence="2 3">
    <name type="scientific">Streptomyces abyssalis</name>
    <dbReference type="NCBI Taxonomy" id="933944"/>
    <lineage>
        <taxon>Bacteria</taxon>
        <taxon>Bacillati</taxon>
        <taxon>Actinomycetota</taxon>
        <taxon>Actinomycetes</taxon>
        <taxon>Kitasatosporales</taxon>
        <taxon>Streptomycetaceae</taxon>
        <taxon>Streptomyces</taxon>
    </lineage>
</organism>
<evidence type="ECO:0000259" key="1">
    <source>
        <dbReference type="Pfam" id="PF12697"/>
    </source>
</evidence>
<gene>
    <name evidence="2" type="ORF">AN215_07585</name>
</gene>
<dbReference type="SUPFAM" id="SSF53474">
    <property type="entry name" value="alpha/beta-Hydrolases"/>
    <property type="match status" value="1"/>
</dbReference>
<dbReference type="AlphaFoldDB" id="A0A1E7JQR0"/>
<evidence type="ECO:0000313" key="3">
    <source>
        <dbReference type="Proteomes" id="UP000176087"/>
    </source>
</evidence>
<keyword evidence="3" id="KW-1185">Reference proteome</keyword>